<dbReference type="PROSITE" id="PS50010">
    <property type="entry name" value="DH_2"/>
    <property type="match status" value="1"/>
</dbReference>
<evidence type="ECO:0000313" key="3">
    <source>
        <dbReference type="Proteomes" id="UP000179807"/>
    </source>
</evidence>
<dbReference type="AlphaFoldDB" id="A0A1J4KF65"/>
<dbReference type="SUPFAM" id="SSF48065">
    <property type="entry name" value="DBL homology domain (DH-domain)"/>
    <property type="match status" value="1"/>
</dbReference>
<reference evidence="2" key="1">
    <citation type="submission" date="2016-10" db="EMBL/GenBank/DDBJ databases">
        <authorList>
            <person name="Benchimol M."/>
            <person name="Almeida L.G."/>
            <person name="Vasconcelos A.T."/>
            <person name="Perreira-Neves A."/>
            <person name="Rosa I.A."/>
            <person name="Tasca T."/>
            <person name="Bogo M.R."/>
            <person name="de Souza W."/>
        </authorList>
    </citation>
    <scope>NUCLEOTIDE SEQUENCE [LARGE SCALE GENOMIC DNA]</scope>
    <source>
        <strain evidence="2">K</strain>
    </source>
</reference>
<feature type="domain" description="DH" evidence="1">
    <location>
        <begin position="205"/>
        <end position="388"/>
    </location>
</feature>
<dbReference type="InterPro" id="IPR035899">
    <property type="entry name" value="DBL_dom_sf"/>
</dbReference>
<evidence type="ECO:0000259" key="1">
    <source>
        <dbReference type="PROSITE" id="PS50010"/>
    </source>
</evidence>
<dbReference type="EMBL" id="MLAK01000622">
    <property type="protein sequence ID" value="OHT10087.1"/>
    <property type="molecule type" value="Genomic_DNA"/>
</dbReference>
<sequence length="866" mass="101049">MDSKYFSFYSVVQFFFEPNNVRFTEPSCQVYQLTTDELIKKIYLKFSFKGILQLSIIGPDGLNITPPLDVIPFTICSDLFQFPTCKNGGKETSPKFNFYIHIYQVKEYKPIIQFPLIIISENDDFLHKAIITLNFNDIHLKAMTQNLMSIHNVDKTCNFTFFSKNGKIFTDEDDLEAIILLKNMIKQKYYVKFTCPESVIKEMKKRINPIKELIDTEKKYYSFLCDFNKFCEPVFQKLIENKYLKNEFYETLQNIIINIKNFTKEIVQEFETIKINYMTPIGQCFDKYARYIYIYSQYINKYNEMLLIVTEASKDPKMIETFHNFGNTDFANSHNFESIIVQIVQRNTRYSILLNEILKNTPKNHPDYVSLRKCHSNITLSTKSVDNQVKEHENQEHLLQISKNIMNCSKGKILIPGRRLLGYFYMKRSKKTYEIIFFEEELWIAQVSPNNRLISNNNQNDPIMNYNVICSLTYDCVLLMPIGQTGILLKGENTFVYTCENSFTRELLMIKYQEVSKSFLSKNYVSTLDWEILKNDFPAYSEYSSMCYAKNHIFIYGGKDKSGISCGHLWVLNLKNMNQFYMPPEKGINKKVPAPRYKAASTTNGQYMYIFGGTTDDETGMNDFWRICLEKDFAKVKNQKTIWQKIRTNTSPPPGFGLTLTTINKEKLLLVGGTEKFQVFIFNLPSCNWEEIEILTSFIPKTLIYHKTFLMNENFALIVGGQNNQNTLCLKLDKKTCNIVDVTGLSPLSTTRKTTSFINVGSSIIGLPTHDDPTTYEMSLNSWLWRIPKNDGIEIVPELEGFCVCSNENEFWLCGGITREKKFNTCLYHVTIRKEEGIFIKERMEFDKQLEHMLNNPNSIVLENWV</sequence>
<dbReference type="RefSeq" id="XP_068363223.1">
    <property type="nucleotide sequence ID" value="XM_068501609.1"/>
</dbReference>
<protein>
    <recommendedName>
        <fullName evidence="1">DH domain-containing protein</fullName>
    </recommendedName>
</protein>
<comment type="caution">
    <text evidence="2">The sequence shown here is derived from an EMBL/GenBank/DDBJ whole genome shotgun (WGS) entry which is preliminary data.</text>
</comment>
<organism evidence="2 3">
    <name type="scientific">Tritrichomonas foetus</name>
    <dbReference type="NCBI Taxonomy" id="1144522"/>
    <lineage>
        <taxon>Eukaryota</taxon>
        <taxon>Metamonada</taxon>
        <taxon>Parabasalia</taxon>
        <taxon>Tritrichomonadida</taxon>
        <taxon>Tritrichomonadidae</taxon>
        <taxon>Tritrichomonas</taxon>
    </lineage>
</organism>
<keyword evidence="3" id="KW-1185">Reference proteome</keyword>
<dbReference type="VEuPathDB" id="TrichDB:TRFO_20825"/>
<dbReference type="Gene3D" id="2.120.10.80">
    <property type="entry name" value="Kelch-type beta propeller"/>
    <property type="match status" value="1"/>
</dbReference>
<dbReference type="InterPro" id="IPR015915">
    <property type="entry name" value="Kelch-typ_b-propeller"/>
</dbReference>
<dbReference type="PANTHER" id="PTHR12673:SF159">
    <property type="entry name" value="LD03170P"/>
    <property type="match status" value="1"/>
</dbReference>
<dbReference type="Pfam" id="PF00621">
    <property type="entry name" value="RhoGEF"/>
    <property type="match status" value="1"/>
</dbReference>
<gene>
    <name evidence="2" type="ORF">TRFO_20825</name>
</gene>
<dbReference type="GO" id="GO:0005085">
    <property type="term" value="F:guanyl-nucleotide exchange factor activity"/>
    <property type="evidence" value="ECO:0007669"/>
    <property type="project" value="InterPro"/>
</dbReference>
<proteinExistence type="predicted"/>
<dbReference type="GeneID" id="94836313"/>
<dbReference type="SMART" id="SM00325">
    <property type="entry name" value="RhoGEF"/>
    <property type="match status" value="1"/>
</dbReference>
<dbReference type="InterPro" id="IPR051092">
    <property type="entry name" value="FYVE_RhoGEF_PH"/>
</dbReference>
<accession>A0A1J4KF65</accession>
<name>A0A1J4KF65_9EUKA</name>
<dbReference type="Proteomes" id="UP000179807">
    <property type="component" value="Unassembled WGS sequence"/>
</dbReference>
<dbReference type="SUPFAM" id="SSF117281">
    <property type="entry name" value="Kelch motif"/>
    <property type="match status" value="1"/>
</dbReference>
<dbReference type="Gene3D" id="1.20.900.10">
    <property type="entry name" value="Dbl homology (DH) domain"/>
    <property type="match status" value="1"/>
</dbReference>
<dbReference type="GO" id="GO:0005737">
    <property type="term" value="C:cytoplasm"/>
    <property type="evidence" value="ECO:0007669"/>
    <property type="project" value="TreeGrafter"/>
</dbReference>
<evidence type="ECO:0000313" key="2">
    <source>
        <dbReference type="EMBL" id="OHT10087.1"/>
    </source>
</evidence>
<dbReference type="OrthoDB" id="660555at2759"/>
<dbReference type="InterPro" id="IPR000219">
    <property type="entry name" value="DH_dom"/>
</dbReference>
<dbReference type="Pfam" id="PF24681">
    <property type="entry name" value="Kelch_KLHDC2_KLHL20_DRC7"/>
    <property type="match status" value="1"/>
</dbReference>
<dbReference type="PANTHER" id="PTHR12673">
    <property type="entry name" value="FACIOGENITAL DYSPLASIA PROTEIN"/>
    <property type="match status" value="1"/>
</dbReference>